<evidence type="ECO:0000313" key="1">
    <source>
        <dbReference type="EMBL" id="GFE40756.1"/>
    </source>
</evidence>
<organism evidence="1 2">
    <name type="scientific">Streptomyces tubercidicus</name>
    <dbReference type="NCBI Taxonomy" id="47759"/>
    <lineage>
        <taxon>Bacteria</taxon>
        <taxon>Bacillati</taxon>
        <taxon>Actinomycetota</taxon>
        <taxon>Actinomycetes</taxon>
        <taxon>Kitasatosporales</taxon>
        <taxon>Streptomycetaceae</taxon>
        <taxon>Streptomyces</taxon>
    </lineage>
</organism>
<comment type="caution">
    <text evidence="1">The sequence shown here is derived from an EMBL/GenBank/DDBJ whole genome shotgun (WGS) entry which is preliminary data.</text>
</comment>
<sequence length="111" mass="12120">MRPRGHRFGRQRLGRQWVGRKRVPIARSVAKPRRCRATARPLVQALANIDIWLRPRSRVTAVPAAAPRAVFARPAADGRASARAAMSSLIEAPARATAPRVTTADLLIAGR</sequence>
<reference evidence="1 2" key="1">
    <citation type="submission" date="2019-12" db="EMBL/GenBank/DDBJ databases">
        <title>Whole genome shotgun sequence of Streptomyces tubercidicus NBRC 13090.</title>
        <authorList>
            <person name="Ichikawa N."/>
            <person name="Kimura A."/>
            <person name="Kitahashi Y."/>
            <person name="Komaki H."/>
            <person name="Tamura T."/>
        </authorList>
    </citation>
    <scope>NUCLEOTIDE SEQUENCE [LARGE SCALE GENOMIC DNA]</scope>
    <source>
        <strain evidence="1 2">NBRC 13090</strain>
    </source>
</reference>
<accession>A0A640V3M5</accession>
<name>A0A640V3M5_9ACTN</name>
<proteinExistence type="predicted"/>
<gene>
    <name evidence="1" type="ORF">Stube_54290</name>
</gene>
<dbReference type="EMBL" id="BLIR01000003">
    <property type="protein sequence ID" value="GFE40756.1"/>
    <property type="molecule type" value="Genomic_DNA"/>
</dbReference>
<evidence type="ECO:0000313" key="2">
    <source>
        <dbReference type="Proteomes" id="UP000431826"/>
    </source>
</evidence>
<dbReference type="AlphaFoldDB" id="A0A640V3M5"/>
<protein>
    <submittedName>
        <fullName evidence="1">Uncharacterized protein</fullName>
    </submittedName>
</protein>
<keyword evidence="2" id="KW-1185">Reference proteome</keyword>
<dbReference type="Proteomes" id="UP000431826">
    <property type="component" value="Unassembled WGS sequence"/>
</dbReference>